<evidence type="ECO:0000256" key="2">
    <source>
        <dbReference type="ARBA" id="ARBA00022448"/>
    </source>
</evidence>
<reference evidence="7" key="1">
    <citation type="submission" date="2015-02" db="EMBL/GenBank/DDBJ databases">
        <title>Genome sequencing for Strongylocentrotus purpuratus.</title>
        <authorList>
            <person name="Murali S."/>
            <person name="Liu Y."/>
            <person name="Vee V."/>
            <person name="English A."/>
            <person name="Wang M."/>
            <person name="Skinner E."/>
            <person name="Han Y."/>
            <person name="Muzny D.M."/>
            <person name="Worley K.C."/>
            <person name="Gibbs R.A."/>
        </authorList>
    </citation>
    <scope>NUCLEOTIDE SEQUENCE</scope>
</reference>
<dbReference type="PANTHER" id="PTHR10527">
    <property type="entry name" value="IMPORTIN BETA"/>
    <property type="match status" value="1"/>
</dbReference>
<dbReference type="GO" id="GO:0005737">
    <property type="term" value="C:cytoplasm"/>
    <property type="evidence" value="ECO:0007669"/>
    <property type="project" value="UniProtKB-SubCell"/>
</dbReference>
<dbReference type="GO" id="GO:0006606">
    <property type="term" value="P:protein import into nucleus"/>
    <property type="evidence" value="ECO:0007669"/>
    <property type="project" value="InterPro"/>
</dbReference>
<proteinExistence type="predicted"/>
<dbReference type="SUPFAM" id="SSF48371">
    <property type="entry name" value="ARM repeat"/>
    <property type="match status" value="1"/>
</dbReference>
<evidence type="ECO:0000256" key="5">
    <source>
        <dbReference type="ARBA" id="ARBA00022927"/>
    </source>
</evidence>
<dbReference type="EnsemblMetazoa" id="XM_030995750">
    <property type="protein sequence ID" value="XP_030851610"/>
    <property type="gene ID" value="LOC115928501"/>
</dbReference>
<keyword evidence="2" id="KW-0813">Transport</keyword>
<accession>A0A7M7PMG1</accession>
<dbReference type="OMA" id="FRILNDC"/>
<dbReference type="Proteomes" id="UP000007110">
    <property type="component" value="Unassembled WGS sequence"/>
</dbReference>
<dbReference type="AlphaFoldDB" id="A0A7M7PMG1"/>
<dbReference type="GeneID" id="115928501"/>
<dbReference type="KEGG" id="spu:115928501"/>
<dbReference type="InParanoid" id="A0A7M7PMG1"/>
<evidence type="ECO:0000256" key="4">
    <source>
        <dbReference type="ARBA" id="ARBA00022737"/>
    </source>
</evidence>
<protein>
    <submittedName>
        <fullName evidence="6">Uncharacterized protein</fullName>
    </submittedName>
</protein>
<evidence type="ECO:0000256" key="3">
    <source>
        <dbReference type="ARBA" id="ARBA00022490"/>
    </source>
</evidence>
<dbReference type="OrthoDB" id="951172at2759"/>
<evidence type="ECO:0000313" key="7">
    <source>
        <dbReference type="Proteomes" id="UP000007110"/>
    </source>
</evidence>
<keyword evidence="4" id="KW-0677">Repeat</keyword>
<comment type="subcellular location">
    <subcellularLocation>
        <location evidence="1">Cytoplasm</location>
    </subcellularLocation>
</comment>
<keyword evidence="7" id="KW-1185">Reference proteome</keyword>
<dbReference type="InterPro" id="IPR016024">
    <property type="entry name" value="ARM-type_fold"/>
</dbReference>
<sequence length="200" mass="22678">MALAWQPNTDGLEQILQLLKESQSPDTEIQRAVQQKLESLNQYPDFNNYLIFVLTKLKKEADKVTKRSYPQEQCQGSLPQLPPEVTEFIKTECLANIGDPSPLIRATIGILITTIATRGDLQNWPTLLPTLCQLLDSEDYNTCEGSFGALQKICEDSADILDSDALDRPLNFLIPKLLDYFKHASPKIRYVCHILEKTHF</sequence>
<reference evidence="6" key="2">
    <citation type="submission" date="2021-01" db="UniProtKB">
        <authorList>
            <consortium name="EnsemblMetazoa"/>
        </authorList>
    </citation>
    <scope>IDENTIFICATION</scope>
</reference>
<dbReference type="Gene3D" id="1.25.10.10">
    <property type="entry name" value="Leucine-rich Repeat Variant"/>
    <property type="match status" value="1"/>
</dbReference>
<evidence type="ECO:0000313" key="6">
    <source>
        <dbReference type="EnsemblMetazoa" id="XP_030851610"/>
    </source>
</evidence>
<evidence type="ECO:0000256" key="1">
    <source>
        <dbReference type="ARBA" id="ARBA00004496"/>
    </source>
</evidence>
<name>A0A7M7PMG1_STRPU</name>
<organism evidence="6 7">
    <name type="scientific">Strongylocentrotus purpuratus</name>
    <name type="common">Purple sea urchin</name>
    <dbReference type="NCBI Taxonomy" id="7668"/>
    <lineage>
        <taxon>Eukaryota</taxon>
        <taxon>Metazoa</taxon>
        <taxon>Echinodermata</taxon>
        <taxon>Eleutherozoa</taxon>
        <taxon>Echinozoa</taxon>
        <taxon>Echinoidea</taxon>
        <taxon>Euechinoidea</taxon>
        <taxon>Echinacea</taxon>
        <taxon>Camarodonta</taxon>
        <taxon>Echinidea</taxon>
        <taxon>Strongylocentrotidae</taxon>
        <taxon>Strongylocentrotus</taxon>
    </lineage>
</organism>
<dbReference type="InterPro" id="IPR040122">
    <property type="entry name" value="Importin_beta"/>
</dbReference>
<dbReference type="RefSeq" id="XP_030851610.1">
    <property type="nucleotide sequence ID" value="XM_030995750.1"/>
</dbReference>
<keyword evidence="3" id="KW-0963">Cytoplasm</keyword>
<dbReference type="InterPro" id="IPR011989">
    <property type="entry name" value="ARM-like"/>
</dbReference>
<keyword evidence="5" id="KW-0653">Protein transport</keyword>